<keyword evidence="2" id="KW-1185">Reference proteome</keyword>
<name>A0A3B0PXV2_9BACT</name>
<gene>
    <name evidence="1" type="primary">MCYN0001_1</name>
    <name evidence="1" type="ORF">NCTC10132_01346</name>
</gene>
<evidence type="ECO:0000313" key="2">
    <source>
        <dbReference type="Proteomes" id="UP000257559"/>
    </source>
</evidence>
<organism evidence="1 2">
    <name type="scientific">Mycoplasmopsis edwardii</name>
    <dbReference type="NCBI Taxonomy" id="53558"/>
    <lineage>
        <taxon>Bacteria</taxon>
        <taxon>Bacillati</taxon>
        <taxon>Mycoplasmatota</taxon>
        <taxon>Mycoplasmoidales</taxon>
        <taxon>Metamycoplasmataceae</taxon>
        <taxon>Mycoplasmopsis</taxon>
    </lineage>
</organism>
<feature type="non-terminal residue" evidence="1">
    <location>
        <position position="55"/>
    </location>
</feature>
<proteinExistence type="predicted"/>
<dbReference type="AlphaFoldDB" id="A0A3B0PXV2"/>
<sequence>MNNDTNKIVNNQLKSSELKKYFMTVITDNMIYQNFFKDVQVVDYTQNEVILSFMW</sequence>
<protein>
    <submittedName>
        <fullName evidence="1">Chromosomal replication initiator protein dnaA</fullName>
    </submittedName>
</protein>
<reference evidence="2" key="1">
    <citation type="submission" date="2018-06" db="EMBL/GenBank/DDBJ databases">
        <authorList>
            <consortium name="Pathogen Informatics"/>
        </authorList>
    </citation>
    <scope>NUCLEOTIDE SEQUENCE [LARGE SCALE GENOMIC DNA]</scope>
    <source>
        <strain evidence="2">NCTC10132</strain>
    </source>
</reference>
<dbReference type="EMBL" id="LS991951">
    <property type="protein sequence ID" value="SYV97974.1"/>
    <property type="molecule type" value="Genomic_DNA"/>
</dbReference>
<dbReference type="KEGG" id="medw:NCTC10132_01346"/>
<evidence type="ECO:0000313" key="1">
    <source>
        <dbReference type="EMBL" id="SYV97974.1"/>
    </source>
</evidence>
<accession>A0A3B0PXV2</accession>
<dbReference type="Proteomes" id="UP000257559">
    <property type="component" value="Chromosome"/>
</dbReference>